<proteinExistence type="predicted"/>
<evidence type="ECO:0000313" key="2">
    <source>
        <dbReference type="WBParaSite" id="Hba_04454"/>
    </source>
</evidence>
<dbReference type="Proteomes" id="UP000095283">
    <property type="component" value="Unplaced"/>
</dbReference>
<reference evidence="2" key="1">
    <citation type="submission" date="2016-11" db="UniProtKB">
        <authorList>
            <consortium name="WormBaseParasite"/>
        </authorList>
    </citation>
    <scope>IDENTIFICATION</scope>
</reference>
<dbReference type="AlphaFoldDB" id="A0A1I7WHH8"/>
<name>A0A1I7WHH8_HETBA</name>
<evidence type="ECO:0000313" key="1">
    <source>
        <dbReference type="Proteomes" id="UP000095283"/>
    </source>
</evidence>
<accession>A0A1I7WHH8</accession>
<organism evidence="1 2">
    <name type="scientific">Heterorhabditis bacteriophora</name>
    <name type="common">Entomopathogenic nematode worm</name>
    <dbReference type="NCBI Taxonomy" id="37862"/>
    <lineage>
        <taxon>Eukaryota</taxon>
        <taxon>Metazoa</taxon>
        <taxon>Ecdysozoa</taxon>
        <taxon>Nematoda</taxon>
        <taxon>Chromadorea</taxon>
        <taxon>Rhabditida</taxon>
        <taxon>Rhabditina</taxon>
        <taxon>Rhabditomorpha</taxon>
        <taxon>Strongyloidea</taxon>
        <taxon>Heterorhabditidae</taxon>
        <taxon>Heterorhabditis</taxon>
    </lineage>
</organism>
<sequence length="137" mass="15213">MVIDIVILRNTLIIKDLMSLVYILINLGKIINNNSSITSGPPCGEQNLGPSQKKWWINRLTTILGGNDNDTTVIIGSRQLVTGIDSVLGTSVLLTEKKEVFCGHFKPLTEKTIAVAKFSEPFSGYIKLVTYCFFLHR</sequence>
<dbReference type="WBParaSite" id="Hba_04454">
    <property type="protein sequence ID" value="Hba_04454"/>
    <property type="gene ID" value="Hba_04454"/>
</dbReference>
<protein>
    <submittedName>
        <fullName evidence="2">Uncharacterized protein</fullName>
    </submittedName>
</protein>
<keyword evidence="1" id="KW-1185">Reference proteome</keyword>